<protein>
    <submittedName>
        <fullName evidence="2">Uncharacterized protein</fullName>
    </submittedName>
</protein>
<dbReference type="AlphaFoldDB" id="A0A8X6NTU1"/>
<feature type="compositionally biased region" description="Polar residues" evidence="1">
    <location>
        <begin position="99"/>
        <end position="109"/>
    </location>
</feature>
<gene>
    <name evidence="2" type="ORF">NPIL_368891</name>
</gene>
<feature type="region of interest" description="Disordered" evidence="1">
    <location>
        <begin position="44"/>
        <end position="196"/>
    </location>
</feature>
<reference evidence="2" key="1">
    <citation type="submission" date="2020-08" db="EMBL/GenBank/DDBJ databases">
        <title>Multicomponent nature underlies the extraordinary mechanical properties of spider dragline silk.</title>
        <authorList>
            <person name="Kono N."/>
            <person name="Nakamura H."/>
            <person name="Mori M."/>
            <person name="Yoshida Y."/>
            <person name="Ohtoshi R."/>
            <person name="Malay A.D."/>
            <person name="Moran D.A.P."/>
            <person name="Tomita M."/>
            <person name="Numata K."/>
            <person name="Arakawa K."/>
        </authorList>
    </citation>
    <scope>NUCLEOTIDE SEQUENCE</scope>
</reference>
<feature type="compositionally biased region" description="Polar residues" evidence="1">
    <location>
        <begin position="353"/>
        <end position="374"/>
    </location>
</feature>
<feature type="compositionally biased region" description="Basic and acidic residues" evidence="1">
    <location>
        <begin position="127"/>
        <end position="143"/>
    </location>
</feature>
<sequence length="397" mass="44190">MCPAIHTDYRSKLRSSSTRESSDPLRRVVIVILFESVGIGTENSGARCTLRCSSPPSPSPRRTSDPLRLQRSGKQPPERARGSDPQRHPRRRRRPGHVTQANETPSSEARTPYGRAPAEEETTVQSPERHAPLSRHPESRTRSAPDAPMPPHGVSDTSHARTRTRRPHAAKTPDLISAGPEHHRRTRLTRPKAPTPLIRSIQKNASYYFIIRASSLLVSSNRPGYSFELSHQSLWGRRHRLLRPLPRVGHGAPGKEDAREAESTTRTDRTSQASDDPLPPHEITNASPIRSPHLGFFFPKNSFLASPNAKPAPVPWRSAAACLLYERRNLRSPSHPFQSLSFLNHHSVVSSGAEQPTSRASSVQNRAFPSTPSTGVWEKLDGADPKPRRVTSIFFKQ</sequence>
<dbReference type="Proteomes" id="UP000887013">
    <property type="component" value="Unassembled WGS sequence"/>
</dbReference>
<accession>A0A8X6NTU1</accession>
<feature type="region of interest" description="Disordered" evidence="1">
    <location>
        <begin position="245"/>
        <end position="288"/>
    </location>
</feature>
<keyword evidence="3" id="KW-1185">Reference proteome</keyword>
<feature type="region of interest" description="Disordered" evidence="1">
    <location>
        <begin position="1"/>
        <end position="23"/>
    </location>
</feature>
<comment type="caution">
    <text evidence="2">The sequence shown here is derived from an EMBL/GenBank/DDBJ whole genome shotgun (WGS) entry which is preliminary data.</text>
</comment>
<organism evidence="2 3">
    <name type="scientific">Nephila pilipes</name>
    <name type="common">Giant wood spider</name>
    <name type="synonym">Nephila maculata</name>
    <dbReference type="NCBI Taxonomy" id="299642"/>
    <lineage>
        <taxon>Eukaryota</taxon>
        <taxon>Metazoa</taxon>
        <taxon>Ecdysozoa</taxon>
        <taxon>Arthropoda</taxon>
        <taxon>Chelicerata</taxon>
        <taxon>Arachnida</taxon>
        <taxon>Araneae</taxon>
        <taxon>Araneomorphae</taxon>
        <taxon>Entelegynae</taxon>
        <taxon>Araneoidea</taxon>
        <taxon>Nephilidae</taxon>
        <taxon>Nephila</taxon>
    </lineage>
</organism>
<name>A0A8X6NTU1_NEPPI</name>
<feature type="compositionally biased region" description="Basic and acidic residues" evidence="1">
    <location>
        <begin position="253"/>
        <end position="269"/>
    </location>
</feature>
<feature type="compositionally biased region" description="Basic residues" evidence="1">
    <location>
        <begin position="160"/>
        <end position="169"/>
    </location>
</feature>
<proteinExistence type="predicted"/>
<feature type="region of interest" description="Disordered" evidence="1">
    <location>
        <begin position="353"/>
        <end position="382"/>
    </location>
</feature>
<feature type="compositionally biased region" description="Basic and acidic residues" evidence="1">
    <location>
        <begin position="76"/>
        <end position="87"/>
    </location>
</feature>
<evidence type="ECO:0000313" key="3">
    <source>
        <dbReference type="Proteomes" id="UP000887013"/>
    </source>
</evidence>
<dbReference type="EMBL" id="BMAW01013521">
    <property type="protein sequence ID" value="GFT34482.1"/>
    <property type="molecule type" value="Genomic_DNA"/>
</dbReference>
<evidence type="ECO:0000256" key="1">
    <source>
        <dbReference type="SAM" id="MobiDB-lite"/>
    </source>
</evidence>
<evidence type="ECO:0000313" key="2">
    <source>
        <dbReference type="EMBL" id="GFT34482.1"/>
    </source>
</evidence>